<feature type="domain" description="Glutamate-ammonia ligase adenylyltransferase repeated" evidence="8">
    <location>
        <begin position="19"/>
        <end position="259"/>
    </location>
</feature>
<organism evidence="10 11">
    <name type="scientific">Opacimonas viscosa</name>
    <dbReference type="NCBI Taxonomy" id="2961944"/>
    <lineage>
        <taxon>Bacteria</taxon>
        <taxon>Pseudomonadati</taxon>
        <taxon>Pseudomonadota</taxon>
        <taxon>Gammaproteobacteria</taxon>
        <taxon>Alteromonadales</taxon>
        <taxon>Alteromonadaceae</taxon>
        <taxon>Opacimonas</taxon>
    </lineage>
</organism>
<protein>
    <recommendedName>
        <fullName evidence="7">Bifunctional glutamine synthetase adenylyltransferase/adenylyl-removing enzyme</fullName>
    </recommendedName>
    <alternativeName>
        <fullName evidence="7">ATP:glutamine synthetase adenylyltransferase</fullName>
    </alternativeName>
    <alternativeName>
        <fullName evidence="7">ATase</fullName>
    </alternativeName>
    <domain>
        <recommendedName>
            <fullName evidence="7">Glutamine synthetase adenylyl-L-tyrosine phosphorylase</fullName>
            <ecNumber evidence="7">2.7.7.89</ecNumber>
        </recommendedName>
        <alternativeName>
            <fullName evidence="7">Adenylyl removase</fullName>
            <shortName evidence="7">AR</shortName>
            <shortName evidence="7">AT-N</shortName>
        </alternativeName>
    </domain>
    <domain>
        <recommendedName>
            <fullName evidence="7">Glutamine synthetase adenylyl transferase</fullName>
            <ecNumber evidence="7">2.7.7.42</ecNumber>
        </recommendedName>
        <alternativeName>
            <fullName evidence="7">Adenylyl transferase</fullName>
            <shortName evidence="7">AT</shortName>
            <shortName evidence="7">AT-C</shortName>
        </alternativeName>
    </domain>
</protein>
<comment type="catalytic activity">
    <reaction evidence="7">
        <text>[glutamine synthetase]-O(4)-(5'-adenylyl)-L-tyrosine + phosphate = [glutamine synthetase]-L-tyrosine + ADP</text>
        <dbReference type="Rhea" id="RHEA:43716"/>
        <dbReference type="Rhea" id="RHEA-COMP:10660"/>
        <dbReference type="Rhea" id="RHEA-COMP:10661"/>
        <dbReference type="ChEBI" id="CHEBI:43474"/>
        <dbReference type="ChEBI" id="CHEBI:46858"/>
        <dbReference type="ChEBI" id="CHEBI:83624"/>
        <dbReference type="ChEBI" id="CHEBI:456216"/>
        <dbReference type="EC" id="2.7.7.89"/>
    </reaction>
</comment>
<dbReference type="GO" id="GO:0047388">
    <property type="term" value="F:[glutamine synthetase]-adenylyl-L-tyrosine phosphorylase activity"/>
    <property type="evidence" value="ECO:0007669"/>
    <property type="project" value="UniProtKB-EC"/>
</dbReference>
<dbReference type="Pfam" id="PF08335">
    <property type="entry name" value="GlnD_UR_UTase"/>
    <property type="match status" value="1"/>
</dbReference>
<feature type="domain" description="Glutamate-ammonia ligase adenylyltransferase repeated" evidence="8">
    <location>
        <begin position="564"/>
        <end position="820"/>
    </location>
</feature>
<dbReference type="FunFam" id="1.20.120.330:FF:000005">
    <property type="entry name" value="Bifunctional glutamine synthetase adenylyltransferase/adenylyl-removing enzyme"/>
    <property type="match status" value="1"/>
</dbReference>
<comment type="similarity">
    <text evidence="7">Belongs to the GlnE family.</text>
</comment>
<dbReference type="PANTHER" id="PTHR30621">
    <property type="entry name" value="GLUTAMINE SYNTHETASE ADENYLYLTRANSFERASE"/>
    <property type="match status" value="1"/>
</dbReference>
<dbReference type="SUPFAM" id="SSF81301">
    <property type="entry name" value="Nucleotidyltransferase"/>
    <property type="match status" value="2"/>
</dbReference>
<sequence>MSLPAAEFALLPVQTQNMITQACELSPFVEHVFEQYPDALSFMTEHLDLNQPLPPPDSLTLLLQNFMAGIDTEVTQLARLRQFRHFCMAHIATRDLNNQQSITCSLTQVSDLASVLIMQAYTCAYNALQKRYGTPQGEHGPQHLYILGMGKLGGGELNFSSDIDLIFTYPASGEFSERRKPLEYQEFFIKVAQKTIHLLDTVTVDGQVYRVDMRLRPFGESGPLVMPFSAMEDYYQQQGRSWERFAMLKARILNPSDTYSAELAQILRPFIYRRYVDFSVIEALRDLKQKIVQENRRRNLVDNIKLGAGGIREVEFLAQSFQLIYGGRIKALQDPSLFCALDTIVGEALMEPHEVHALKHAYLVLRKVEHSLQQYNNTQTQTLPKTAQEQDALVAVCAPYLAQTTPNNGKDNAHTQVDFLPVKDYADLINYIHNCMAIVNGYFSALIRVDSGSTDVASEDFSIWDDLWSLSMSPAEMAASLAEPATLGFYDELQALKKNVAVYSVGDRGEAILNKLMPLFLMDIHEHFLAHSETCLKALGKIIKAVASRTTYLELMYENAQVRQQLLKFCDLSEWIIARILAYPVLLDELIHPQYLTREAHDVPAWHAAYRNELQQSLLRVEPDDHELQIQTLRQFKLAQHFRIAAADILDYLPIAQVSDKLTVLAETLLEQVVHHAWLQISEKHGVPPETSAQATGLAIIGYGKLGGIELSYSSDLDIVFIHNQDPKGSTNGPKVISTTEFYVKLVQRIMHLCSTKTLLGDLYELDLRLRPSGNSGLLISHIDSFAAYQKNEAWTWEHQALVRTRIVFGNTDITAQFKQIRHAIIGQARNPDNLAEDIVKMREKMREHLGDKDKGALADIEFLTQYWCLLHTHNVPRLVEFSDNLRQLEALGKAGVIQLETMHTLVDAYLVLRHHQHHKGLQRATVHSPTKIKNIAMQIRMIWDATFHP</sequence>
<dbReference type="GO" id="GO:0016874">
    <property type="term" value="F:ligase activity"/>
    <property type="evidence" value="ECO:0007669"/>
    <property type="project" value="UniProtKB-KW"/>
</dbReference>
<keyword evidence="3 7" id="KW-0547">Nucleotide-binding</keyword>
<feature type="region of interest" description="Adenylyl transferase" evidence="7">
    <location>
        <begin position="457"/>
        <end position="950"/>
    </location>
</feature>
<dbReference type="PANTHER" id="PTHR30621:SF0">
    <property type="entry name" value="BIFUNCTIONAL GLUTAMINE SYNTHETASE ADENYLYLTRANSFERASE_ADENYLYL-REMOVING ENZYME"/>
    <property type="match status" value="1"/>
</dbReference>
<feature type="domain" description="PII-uridylyltransferase/Glutamine-synthetase adenylyltransferase" evidence="9">
    <location>
        <begin position="286"/>
        <end position="390"/>
    </location>
</feature>
<dbReference type="GO" id="GO:0000820">
    <property type="term" value="P:regulation of glutamine family amino acid metabolic process"/>
    <property type="evidence" value="ECO:0007669"/>
    <property type="project" value="UniProtKB-UniRule"/>
</dbReference>
<dbReference type="GO" id="GO:0005829">
    <property type="term" value="C:cytosol"/>
    <property type="evidence" value="ECO:0007669"/>
    <property type="project" value="TreeGrafter"/>
</dbReference>
<evidence type="ECO:0000259" key="9">
    <source>
        <dbReference type="Pfam" id="PF08335"/>
    </source>
</evidence>
<dbReference type="GO" id="GO:0008882">
    <property type="term" value="F:[glutamate-ammonia-ligase] adenylyltransferase activity"/>
    <property type="evidence" value="ECO:0007669"/>
    <property type="project" value="UniProtKB-UniRule"/>
</dbReference>
<dbReference type="GO" id="GO:0000287">
    <property type="term" value="F:magnesium ion binding"/>
    <property type="evidence" value="ECO:0007669"/>
    <property type="project" value="UniProtKB-UniRule"/>
</dbReference>
<keyword evidence="2 7" id="KW-0548">Nucleotidyltransferase</keyword>
<evidence type="ECO:0000256" key="6">
    <source>
        <dbReference type="ARBA" id="ARBA00023268"/>
    </source>
</evidence>
<comment type="cofactor">
    <cofactor evidence="7">
        <name>Mg(2+)</name>
        <dbReference type="ChEBI" id="CHEBI:18420"/>
    </cofactor>
</comment>
<keyword evidence="4 7" id="KW-0067">ATP-binding</keyword>
<dbReference type="SUPFAM" id="SSF81593">
    <property type="entry name" value="Nucleotidyltransferase substrate binding subunit/domain"/>
    <property type="match status" value="2"/>
</dbReference>
<evidence type="ECO:0000256" key="1">
    <source>
        <dbReference type="ARBA" id="ARBA00022679"/>
    </source>
</evidence>
<dbReference type="InterPro" id="IPR023057">
    <property type="entry name" value="GlnE"/>
</dbReference>
<dbReference type="Gene3D" id="1.20.120.1510">
    <property type="match status" value="1"/>
</dbReference>
<evidence type="ECO:0000313" key="10">
    <source>
        <dbReference type="EMBL" id="MCP3428887.1"/>
    </source>
</evidence>
<dbReference type="CDD" id="cd05401">
    <property type="entry name" value="NT_GlnE_GlnD_like"/>
    <property type="match status" value="2"/>
</dbReference>
<dbReference type="Gene3D" id="1.20.120.330">
    <property type="entry name" value="Nucleotidyltransferases domain 2"/>
    <property type="match status" value="2"/>
</dbReference>
<reference evidence="10" key="1">
    <citation type="submission" date="2022-07" db="EMBL/GenBank/DDBJ databases">
        <title>Characterization of the Novel Bacterium Alteromonas immobilis LMIT006 and Alteromonas gregis LMIT007.</title>
        <authorList>
            <person name="Lin X."/>
        </authorList>
    </citation>
    <scope>NUCLEOTIDE SEQUENCE</scope>
    <source>
        <strain evidence="10">LMIT007</strain>
    </source>
</reference>
<dbReference type="AlphaFoldDB" id="A0AA42BMQ6"/>
<evidence type="ECO:0000256" key="4">
    <source>
        <dbReference type="ARBA" id="ARBA00022840"/>
    </source>
</evidence>
<dbReference type="Pfam" id="PF03710">
    <property type="entry name" value="GlnE"/>
    <property type="match status" value="2"/>
</dbReference>
<dbReference type="Proteomes" id="UP001165413">
    <property type="component" value="Unassembled WGS sequence"/>
</dbReference>
<dbReference type="HAMAP" id="MF_00802">
    <property type="entry name" value="GlnE"/>
    <property type="match status" value="1"/>
</dbReference>
<accession>A0AA42BMQ6</accession>
<dbReference type="EC" id="2.7.7.89" evidence="7"/>
<evidence type="ECO:0000256" key="5">
    <source>
        <dbReference type="ARBA" id="ARBA00022842"/>
    </source>
</evidence>
<dbReference type="GO" id="GO:0005524">
    <property type="term" value="F:ATP binding"/>
    <property type="evidence" value="ECO:0007669"/>
    <property type="project" value="UniProtKB-UniRule"/>
</dbReference>
<keyword evidence="11" id="KW-1185">Reference proteome</keyword>
<feature type="region of interest" description="Adenylyl removase" evidence="7">
    <location>
        <begin position="1"/>
        <end position="449"/>
    </location>
</feature>
<keyword evidence="6 7" id="KW-0511">Multifunctional enzyme</keyword>
<dbReference type="NCBIfam" id="NF008292">
    <property type="entry name" value="PRK11072.1"/>
    <property type="match status" value="1"/>
</dbReference>
<dbReference type="InterPro" id="IPR043519">
    <property type="entry name" value="NT_sf"/>
</dbReference>
<dbReference type="EC" id="2.7.7.42" evidence="7"/>
<name>A0AA42BMQ6_9ALTE</name>
<evidence type="ECO:0000256" key="7">
    <source>
        <dbReference type="HAMAP-Rule" id="MF_00802"/>
    </source>
</evidence>
<dbReference type="InterPro" id="IPR013546">
    <property type="entry name" value="PII_UdlTrfase/GS_AdlTrfase"/>
</dbReference>
<keyword evidence="10" id="KW-0436">Ligase</keyword>
<comment type="function">
    <text evidence="7">Involved in the regulation of glutamine synthetase GlnA, a key enzyme in the process to assimilate ammonia. When cellular nitrogen levels are high, the C-terminal adenylyl transferase (AT) inactivates GlnA by covalent transfer of an adenylyl group from ATP to specific tyrosine residue of GlnA, thus reducing its activity. Conversely, when nitrogen levels are low, the N-terminal adenylyl removase (AR) activates GlnA by removing the adenylyl group by phosphorolysis, increasing its activity. The regulatory region of GlnE binds the signal transduction protein PII (GlnB) which indicates the nitrogen status of the cell.</text>
</comment>
<comment type="caution">
    <text evidence="10">The sequence shown here is derived from an EMBL/GenBank/DDBJ whole genome shotgun (WGS) entry which is preliminary data.</text>
</comment>
<evidence type="ECO:0000256" key="2">
    <source>
        <dbReference type="ARBA" id="ARBA00022695"/>
    </source>
</evidence>
<proteinExistence type="inferred from homology"/>
<dbReference type="Gene3D" id="3.30.460.10">
    <property type="entry name" value="Beta Polymerase, domain 2"/>
    <property type="match status" value="2"/>
</dbReference>
<keyword evidence="1 7" id="KW-0808">Transferase</keyword>
<keyword evidence="5 7" id="KW-0460">Magnesium</keyword>
<dbReference type="FunFam" id="3.30.460.10:FF:000009">
    <property type="entry name" value="Bifunctional glutamine synthetase adenylyltransferase/adenylyl-removing enzyme"/>
    <property type="match status" value="1"/>
</dbReference>
<evidence type="ECO:0000313" key="11">
    <source>
        <dbReference type="Proteomes" id="UP001165413"/>
    </source>
</evidence>
<dbReference type="RefSeq" id="WP_254100621.1">
    <property type="nucleotide sequence ID" value="NZ_JANATA010000012.1"/>
</dbReference>
<gene>
    <name evidence="7 10" type="primary">glnE</name>
    <name evidence="10" type="ORF">NLF92_07995</name>
</gene>
<comment type="catalytic activity">
    <reaction evidence="7">
        <text>[glutamine synthetase]-L-tyrosine + ATP = [glutamine synthetase]-O(4)-(5'-adenylyl)-L-tyrosine + diphosphate</text>
        <dbReference type="Rhea" id="RHEA:18589"/>
        <dbReference type="Rhea" id="RHEA-COMP:10660"/>
        <dbReference type="Rhea" id="RHEA-COMP:10661"/>
        <dbReference type="ChEBI" id="CHEBI:30616"/>
        <dbReference type="ChEBI" id="CHEBI:33019"/>
        <dbReference type="ChEBI" id="CHEBI:46858"/>
        <dbReference type="ChEBI" id="CHEBI:83624"/>
        <dbReference type="EC" id="2.7.7.42"/>
    </reaction>
</comment>
<evidence type="ECO:0000259" key="8">
    <source>
        <dbReference type="Pfam" id="PF03710"/>
    </source>
</evidence>
<evidence type="ECO:0000256" key="3">
    <source>
        <dbReference type="ARBA" id="ARBA00022741"/>
    </source>
</evidence>
<dbReference type="InterPro" id="IPR005190">
    <property type="entry name" value="GlnE_rpt_dom"/>
</dbReference>
<dbReference type="EMBL" id="JANATA010000012">
    <property type="protein sequence ID" value="MCP3428887.1"/>
    <property type="molecule type" value="Genomic_DNA"/>
</dbReference>